<dbReference type="Proteomes" id="UP000053707">
    <property type="component" value="Unassembled WGS sequence"/>
</dbReference>
<accession>A0A101AF31</accession>
<protein>
    <recommendedName>
        <fullName evidence="3">YCII-related domain-containing protein</fullName>
    </recommendedName>
</protein>
<dbReference type="AlphaFoldDB" id="A0A101AF31"/>
<comment type="caution">
    <text evidence="1">The sequence shown here is derived from an EMBL/GenBank/DDBJ whole genome shotgun (WGS) entry which is preliminary data.</text>
</comment>
<organism evidence="1 2">
    <name type="scientific">Mycobacterium lehmannii</name>
    <dbReference type="NCBI Taxonomy" id="2048550"/>
    <lineage>
        <taxon>Bacteria</taxon>
        <taxon>Bacillati</taxon>
        <taxon>Actinomycetota</taxon>
        <taxon>Actinomycetes</taxon>
        <taxon>Mycobacteriales</taxon>
        <taxon>Mycobacteriaceae</taxon>
        <taxon>Mycobacterium</taxon>
    </lineage>
</organism>
<evidence type="ECO:0008006" key="3">
    <source>
        <dbReference type="Google" id="ProtNLM"/>
    </source>
</evidence>
<gene>
    <name evidence="1" type="ORF">AU192_13095</name>
</gene>
<name>A0A101AF31_9MYCO</name>
<evidence type="ECO:0000313" key="2">
    <source>
        <dbReference type="Proteomes" id="UP000053707"/>
    </source>
</evidence>
<sequence length="123" mass="13654">MADAGIWIAWGIPTRGREVQALELFRESLEGYGAQLLRDGAIERYDVAVLRPQSMQLGGFVLIQGSPEQIDTLRRDEDFQRFVTQVQLVADSVGMVDAWVNDGLGEAFDLYEKALRKGGLLAP</sequence>
<dbReference type="EMBL" id="LQIR01000001">
    <property type="protein sequence ID" value="KUI21418.1"/>
    <property type="molecule type" value="Genomic_DNA"/>
</dbReference>
<dbReference type="RefSeq" id="WP_064394209.1">
    <property type="nucleotide sequence ID" value="NZ_LQIR01000001.1"/>
</dbReference>
<proteinExistence type="predicted"/>
<reference evidence="1 2" key="1">
    <citation type="submission" date="2016-01" db="EMBL/GenBank/DDBJ databases">
        <authorList>
            <consortium name="TB Trials Study Group"/>
            <person name="Sutton G."/>
            <person name="Brinkac L."/>
            <person name="Sanka R."/>
            <person name="Adams M."/>
            <person name="Lau E.L."/>
            <person name="Macaden R."/>
            <person name="Grewal H.M.S."/>
        </authorList>
    </citation>
    <scope>NUCLEOTIDE SEQUENCE [LARGE SCALE GENOMIC DNA]</scope>
    <source>
        <strain evidence="1 2">IS-1744</strain>
    </source>
</reference>
<keyword evidence="2" id="KW-1185">Reference proteome</keyword>
<evidence type="ECO:0000313" key="1">
    <source>
        <dbReference type="EMBL" id="KUI21418.1"/>
    </source>
</evidence>